<organism evidence="1 2">
    <name type="scientific">Aspergillus melleus</name>
    <dbReference type="NCBI Taxonomy" id="138277"/>
    <lineage>
        <taxon>Eukaryota</taxon>
        <taxon>Fungi</taxon>
        <taxon>Dikarya</taxon>
        <taxon>Ascomycota</taxon>
        <taxon>Pezizomycotina</taxon>
        <taxon>Eurotiomycetes</taxon>
        <taxon>Eurotiomycetidae</taxon>
        <taxon>Eurotiales</taxon>
        <taxon>Aspergillaceae</taxon>
        <taxon>Aspergillus</taxon>
        <taxon>Aspergillus subgen. Circumdati</taxon>
    </lineage>
</organism>
<accession>A0ACC3B2R7</accession>
<dbReference type="Proteomes" id="UP001177260">
    <property type="component" value="Unassembled WGS sequence"/>
</dbReference>
<evidence type="ECO:0000313" key="1">
    <source>
        <dbReference type="EMBL" id="KAK1144636.1"/>
    </source>
</evidence>
<name>A0ACC3B2R7_9EURO</name>
<keyword evidence="2" id="KW-1185">Reference proteome</keyword>
<comment type="caution">
    <text evidence="1">The sequence shown here is derived from an EMBL/GenBank/DDBJ whole genome shotgun (WGS) entry which is preliminary data.</text>
</comment>
<protein>
    <submittedName>
        <fullName evidence="1">Uncharacterized protein</fullName>
    </submittedName>
</protein>
<proteinExistence type="predicted"/>
<dbReference type="EMBL" id="JAOPJF010000029">
    <property type="protein sequence ID" value="KAK1144636.1"/>
    <property type="molecule type" value="Genomic_DNA"/>
</dbReference>
<sequence length="148" mass="16722">MSGNQSDAESDFWAGEDDTVISVAKVAELPNTLELGKGRKGLQKALQLQDVGEWRNWLTSDQHHQKQWVSHSPGAKRGRRKYSAPFRNKAEWGAADHLACFLFRVRNENLEGSEGVFYGKNLTEEAMDQAAWRPKTILIEMHGKAQIN</sequence>
<gene>
    <name evidence="1" type="ORF">N8T08_004939</name>
</gene>
<evidence type="ECO:0000313" key="2">
    <source>
        <dbReference type="Proteomes" id="UP001177260"/>
    </source>
</evidence>
<reference evidence="1 2" key="1">
    <citation type="journal article" date="2023" name="ACS Omega">
        <title>Identification of the Neoaspergillic Acid Biosynthesis Gene Cluster by Establishing an In Vitro CRISPR-Ribonucleoprotein Genetic System in Aspergillus melleus.</title>
        <authorList>
            <person name="Yuan B."/>
            <person name="Grau M.F."/>
            <person name="Murata R.M."/>
            <person name="Torok T."/>
            <person name="Venkateswaran K."/>
            <person name="Stajich J.E."/>
            <person name="Wang C.C.C."/>
        </authorList>
    </citation>
    <scope>NUCLEOTIDE SEQUENCE [LARGE SCALE GENOMIC DNA]</scope>
    <source>
        <strain evidence="1 2">IMV 1140</strain>
    </source>
</reference>